<keyword evidence="2" id="KW-0255">Endonuclease</keyword>
<dbReference type="EMBL" id="CP038033">
    <property type="protein sequence ID" value="QBQ55957.1"/>
    <property type="molecule type" value="Genomic_DNA"/>
</dbReference>
<feature type="domain" description="Putative restriction endonuclease" evidence="1">
    <location>
        <begin position="16"/>
        <end position="180"/>
    </location>
</feature>
<evidence type="ECO:0000313" key="2">
    <source>
        <dbReference type="EMBL" id="QBQ55957.1"/>
    </source>
</evidence>
<accession>A0A4P7C2P1</accession>
<dbReference type="AlphaFoldDB" id="A0A4P7C2P1"/>
<dbReference type="OrthoDB" id="9799703at2"/>
<dbReference type="InterPro" id="IPR011335">
    <property type="entry name" value="Restrct_endonuc-II-like"/>
</dbReference>
<dbReference type="Gene3D" id="3.90.1570.10">
    <property type="entry name" value="tt1808, chain A"/>
    <property type="match status" value="1"/>
</dbReference>
<dbReference type="CDD" id="cd06260">
    <property type="entry name" value="DUF820-like"/>
    <property type="match status" value="1"/>
</dbReference>
<evidence type="ECO:0000259" key="1">
    <source>
        <dbReference type="Pfam" id="PF05685"/>
    </source>
</evidence>
<dbReference type="PANTHER" id="PTHR36558">
    <property type="entry name" value="GLR1098 PROTEIN"/>
    <property type="match status" value="1"/>
</dbReference>
<keyword evidence="2" id="KW-0540">Nuclease</keyword>
<keyword evidence="3" id="KW-1185">Reference proteome</keyword>
<protein>
    <submittedName>
        <fullName evidence="2">Uma2 family endonuclease</fullName>
    </submittedName>
</protein>
<dbReference type="RefSeq" id="WP_134359212.1">
    <property type="nucleotide sequence ID" value="NZ_CP038033.1"/>
</dbReference>
<dbReference type="PANTHER" id="PTHR36558:SF1">
    <property type="entry name" value="RESTRICTION ENDONUCLEASE DOMAIN-CONTAINING PROTEIN-RELATED"/>
    <property type="match status" value="1"/>
</dbReference>
<sequence>MPRAALKKVGHWTYADYCTWSEEERWELIAGEAFDMSPAPSTTHQRVVFNLGLILGNFFRGRHCRVLAAPVDVLLPRADEADGKVETVVQPDLLVVCDSTKISERFIRGAPDLVAEVLSPATAKKDEGIKRDHYERAGVAEYWLVHPLDQTVLRYSLEAGHYGRPDVFGEGDTMASTRFPDLVVIWDEVFGAVEE</sequence>
<dbReference type="SUPFAM" id="SSF52980">
    <property type="entry name" value="Restriction endonuclease-like"/>
    <property type="match status" value="1"/>
</dbReference>
<evidence type="ECO:0000313" key="3">
    <source>
        <dbReference type="Proteomes" id="UP000294325"/>
    </source>
</evidence>
<gene>
    <name evidence="2" type="ORF">E3U44_16640</name>
</gene>
<dbReference type="InterPro" id="IPR008538">
    <property type="entry name" value="Uma2"/>
</dbReference>
<keyword evidence="2" id="KW-0378">Hydrolase</keyword>
<reference evidence="2 3" key="1">
    <citation type="submission" date="2019-03" db="EMBL/GenBank/DDBJ databases">
        <title>The genome sequence of Nitrosococcus wardiae strain D1FHST reveals the archetypal metabolic capacity of ammonia-oxidizing Gammaproteobacteria.</title>
        <authorList>
            <person name="Wang L."/>
            <person name="Lim C.K."/>
            <person name="Hanson T.E."/>
            <person name="Dang H."/>
            <person name="Klotz M.G."/>
        </authorList>
    </citation>
    <scope>NUCLEOTIDE SEQUENCE [LARGE SCALE GENOMIC DNA]</scope>
    <source>
        <strain evidence="2 3">D1FHS</strain>
    </source>
</reference>
<dbReference type="KEGG" id="nwr:E3U44_16640"/>
<proteinExistence type="predicted"/>
<name>A0A4P7C2P1_9GAMM</name>
<organism evidence="2 3">
    <name type="scientific">Nitrosococcus wardiae</name>
    <dbReference type="NCBI Taxonomy" id="1814290"/>
    <lineage>
        <taxon>Bacteria</taxon>
        <taxon>Pseudomonadati</taxon>
        <taxon>Pseudomonadota</taxon>
        <taxon>Gammaproteobacteria</taxon>
        <taxon>Chromatiales</taxon>
        <taxon>Chromatiaceae</taxon>
        <taxon>Nitrosococcus</taxon>
    </lineage>
</organism>
<dbReference type="Pfam" id="PF05685">
    <property type="entry name" value="Uma2"/>
    <property type="match status" value="1"/>
</dbReference>
<dbReference type="GO" id="GO:0004519">
    <property type="term" value="F:endonuclease activity"/>
    <property type="evidence" value="ECO:0007669"/>
    <property type="project" value="UniProtKB-KW"/>
</dbReference>
<dbReference type="InterPro" id="IPR012296">
    <property type="entry name" value="Nuclease_put_TT1808"/>
</dbReference>
<dbReference type="Proteomes" id="UP000294325">
    <property type="component" value="Chromosome"/>
</dbReference>